<protein>
    <submittedName>
        <fullName evidence="1">Uncharacterized protein</fullName>
    </submittedName>
</protein>
<keyword evidence="2" id="KW-1185">Reference proteome</keyword>
<name>A0ABU7W957_9FLAO</name>
<dbReference type="EMBL" id="JAZHOU010000008">
    <property type="protein sequence ID" value="MEF3080507.1"/>
    <property type="molecule type" value="Genomic_DNA"/>
</dbReference>
<evidence type="ECO:0000313" key="1">
    <source>
        <dbReference type="EMBL" id="MEF3080507.1"/>
    </source>
</evidence>
<evidence type="ECO:0000313" key="2">
    <source>
        <dbReference type="Proteomes" id="UP001356704"/>
    </source>
</evidence>
<comment type="caution">
    <text evidence="1">The sequence shown here is derived from an EMBL/GenBank/DDBJ whole genome shotgun (WGS) entry which is preliminary data.</text>
</comment>
<gene>
    <name evidence="1" type="ORF">V1468_15945</name>
</gene>
<dbReference type="RefSeq" id="WP_331811206.1">
    <property type="nucleotide sequence ID" value="NZ_JAZHOU010000008.1"/>
</dbReference>
<proteinExistence type="predicted"/>
<sequence>MKRKELTEKYAFGQSKLKFYKQFISENLITKKQILTDEYAKTEITYLGKLMDLDNQNYYHVITSFKIIGIGEMESPRGMSNIAFINKNVDKAIIYQVGMPDELPEKIENKILYFTHKSEKIGVSILGGLPPMLCIPKIGCN</sequence>
<accession>A0ABU7W957</accession>
<reference evidence="1 2" key="1">
    <citation type="submission" date="2024-02" db="EMBL/GenBank/DDBJ databases">
        <title>Winogradskyella poriferorum JCM 12885.</title>
        <authorList>
            <person name="Zhang D.-F."/>
            <person name="Fu Z.-Y."/>
        </authorList>
    </citation>
    <scope>NUCLEOTIDE SEQUENCE [LARGE SCALE GENOMIC DNA]</scope>
    <source>
        <strain evidence="1 2">JCM 12885</strain>
    </source>
</reference>
<dbReference type="Proteomes" id="UP001356704">
    <property type="component" value="Unassembled WGS sequence"/>
</dbReference>
<organism evidence="1 2">
    <name type="scientific">Winogradskyella poriferorum</name>
    <dbReference type="NCBI Taxonomy" id="307627"/>
    <lineage>
        <taxon>Bacteria</taxon>
        <taxon>Pseudomonadati</taxon>
        <taxon>Bacteroidota</taxon>
        <taxon>Flavobacteriia</taxon>
        <taxon>Flavobacteriales</taxon>
        <taxon>Flavobacteriaceae</taxon>
        <taxon>Winogradskyella</taxon>
    </lineage>
</organism>